<evidence type="ECO:0000313" key="3">
    <source>
        <dbReference type="Proteomes" id="UP001500618"/>
    </source>
</evidence>
<proteinExistence type="predicted"/>
<dbReference type="RefSeq" id="WP_344313186.1">
    <property type="nucleotide sequence ID" value="NZ_BAAANY010000020.1"/>
</dbReference>
<evidence type="ECO:0000313" key="2">
    <source>
        <dbReference type="EMBL" id="GAA1697527.1"/>
    </source>
</evidence>
<organism evidence="2 3">
    <name type="scientific">Fodinicola feengrottensis</name>
    <dbReference type="NCBI Taxonomy" id="435914"/>
    <lineage>
        <taxon>Bacteria</taxon>
        <taxon>Bacillati</taxon>
        <taxon>Actinomycetota</taxon>
        <taxon>Actinomycetes</taxon>
        <taxon>Mycobacteriales</taxon>
        <taxon>Fodinicola</taxon>
    </lineage>
</organism>
<reference evidence="3" key="1">
    <citation type="journal article" date="2019" name="Int. J. Syst. Evol. Microbiol.">
        <title>The Global Catalogue of Microorganisms (GCM) 10K type strain sequencing project: providing services to taxonomists for standard genome sequencing and annotation.</title>
        <authorList>
            <consortium name="The Broad Institute Genomics Platform"/>
            <consortium name="The Broad Institute Genome Sequencing Center for Infectious Disease"/>
            <person name="Wu L."/>
            <person name="Ma J."/>
        </authorList>
    </citation>
    <scope>NUCLEOTIDE SEQUENCE [LARGE SCALE GENOMIC DNA]</scope>
    <source>
        <strain evidence="3">JCM 14718</strain>
    </source>
</reference>
<feature type="domain" description="NAD(P)-binding" evidence="1">
    <location>
        <begin position="7"/>
        <end position="190"/>
    </location>
</feature>
<dbReference type="PANTHER" id="PTHR15020">
    <property type="entry name" value="FLAVIN REDUCTASE-RELATED"/>
    <property type="match status" value="1"/>
</dbReference>
<sequence>MRVVIAGGHGQIALHLERLLAARGDQPVGLIRNPDHAADLREVGAVPVVLDLENSTVEQVAEAAADADAVVFAAGAGPNSGAARKNTVDRDAAVLLADAAEAAGVRRYVMVSSYNADNYDPASTDVFQVYLRAKSEADAAVRGRDLDWTVVRPGSLTTAAGTGEISLGDSVPRGSISREDVAAVLLHVLDFPATVGRQFEVIGGPTPIADAVASYTGKP</sequence>
<dbReference type="InterPro" id="IPR036291">
    <property type="entry name" value="NAD(P)-bd_dom_sf"/>
</dbReference>
<evidence type="ECO:0000259" key="1">
    <source>
        <dbReference type="Pfam" id="PF13460"/>
    </source>
</evidence>
<comment type="caution">
    <text evidence="2">The sequence shown here is derived from an EMBL/GenBank/DDBJ whole genome shotgun (WGS) entry which is preliminary data.</text>
</comment>
<dbReference type="EMBL" id="BAAANY010000020">
    <property type="protein sequence ID" value="GAA1697527.1"/>
    <property type="molecule type" value="Genomic_DNA"/>
</dbReference>
<protein>
    <submittedName>
        <fullName evidence="2">SDR family oxidoreductase</fullName>
    </submittedName>
</protein>
<name>A0ABP4U295_9ACTN</name>
<dbReference type="PANTHER" id="PTHR15020:SF50">
    <property type="entry name" value="UPF0659 PROTEIN YMR090W"/>
    <property type="match status" value="1"/>
</dbReference>
<gene>
    <name evidence="2" type="ORF">GCM10009765_53630</name>
</gene>
<dbReference type="Proteomes" id="UP001500618">
    <property type="component" value="Unassembled WGS sequence"/>
</dbReference>
<dbReference type="Pfam" id="PF13460">
    <property type="entry name" value="NAD_binding_10"/>
    <property type="match status" value="1"/>
</dbReference>
<dbReference type="InterPro" id="IPR016040">
    <property type="entry name" value="NAD(P)-bd_dom"/>
</dbReference>
<keyword evidence="3" id="KW-1185">Reference proteome</keyword>
<dbReference type="SUPFAM" id="SSF51735">
    <property type="entry name" value="NAD(P)-binding Rossmann-fold domains"/>
    <property type="match status" value="1"/>
</dbReference>
<dbReference type="Gene3D" id="3.40.50.720">
    <property type="entry name" value="NAD(P)-binding Rossmann-like Domain"/>
    <property type="match status" value="1"/>
</dbReference>
<accession>A0ABP4U295</accession>